<name>A0AAE4S1B3_9BACT</name>
<accession>A0AAE4S1B3</accession>
<evidence type="ECO:0000313" key="2">
    <source>
        <dbReference type="Proteomes" id="UP001181086"/>
    </source>
</evidence>
<sequence length="110" mass="12362">MKLLKDFSGGIAYGEINEKDCLSICLFDFFSGGVFIYKNTRSDSLHIYYIVSSCDCLETRCSKYHAAPGDTLQLKVSFQSDSIEVFVRELYIYGNFPSLPLSLTVEGDCI</sequence>
<evidence type="ECO:0000313" key="1">
    <source>
        <dbReference type="EMBL" id="MDU0270593.1"/>
    </source>
</evidence>
<gene>
    <name evidence="1" type="ORF">RVH45_11985</name>
</gene>
<dbReference type="RefSeq" id="WP_227235886.1">
    <property type="nucleotide sequence ID" value="NZ_BAABZF010000001.1"/>
</dbReference>
<dbReference type="KEGG" id="bdo:EL88_19430"/>
<dbReference type="Gene3D" id="2.60.40.10">
    <property type="entry name" value="Immunoglobulins"/>
    <property type="match status" value="1"/>
</dbReference>
<protein>
    <submittedName>
        <fullName evidence="1">DUF1573 domain-containing protein</fullName>
    </submittedName>
</protein>
<organism evidence="1 2">
    <name type="scientific">Phocaeicola dorei</name>
    <dbReference type="NCBI Taxonomy" id="357276"/>
    <lineage>
        <taxon>Bacteria</taxon>
        <taxon>Pseudomonadati</taxon>
        <taxon>Bacteroidota</taxon>
        <taxon>Bacteroidia</taxon>
        <taxon>Bacteroidales</taxon>
        <taxon>Bacteroidaceae</taxon>
        <taxon>Phocaeicola</taxon>
    </lineage>
</organism>
<dbReference type="InterPro" id="IPR013783">
    <property type="entry name" value="Ig-like_fold"/>
</dbReference>
<dbReference type="Pfam" id="PF07610">
    <property type="entry name" value="DUF1573"/>
    <property type="match status" value="1"/>
</dbReference>
<dbReference type="AlphaFoldDB" id="A0AAE4S1B3"/>
<proteinExistence type="predicted"/>
<dbReference type="InterPro" id="IPR011467">
    <property type="entry name" value="DUF1573"/>
</dbReference>
<dbReference type="Proteomes" id="UP001181086">
    <property type="component" value="Unassembled WGS sequence"/>
</dbReference>
<reference evidence="1" key="1">
    <citation type="submission" date="2023-10" db="EMBL/GenBank/DDBJ databases">
        <title>Genome of Potential pathogenic bacteria in Crohn's disease.</title>
        <authorList>
            <person name="Rodriguez-Palacios A."/>
        </authorList>
    </citation>
    <scope>NUCLEOTIDE SEQUENCE</scope>
    <source>
        <strain evidence="1">CavFT-hAR62</strain>
    </source>
</reference>
<dbReference type="EMBL" id="JAWDEV010000010">
    <property type="protein sequence ID" value="MDU0270593.1"/>
    <property type="molecule type" value="Genomic_DNA"/>
</dbReference>
<comment type="caution">
    <text evidence="1">The sequence shown here is derived from an EMBL/GenBank/DDBJ whole genome shotgun (WGS) entry which is preliminary data.</text>
</comment>